<dbReference type="InterPro" id="IPR025673">
    <property type="entry name" value="PCYCGC"/>
</dbReference>
<comment type="caution">
    <text evidence="1">The sequence shown here is derived from an EMBL/GenBank/DDBJ whole genome shotgun (WGS) entry which is preliminary data.</text>
</comment>
<evidence type="ECO:0000313" key="1">
    <source>
        <dbReference type="EMBL" id="MBB6672302.1"/>
    </source>
</evidence>
<dbReference type="Pfam" id="PF13798">
    <property type="entry name" value="PCYCGC"/>
    <property type="match status" value="1"/>
</dbReference>
<name>A0A7X0RRH6_9BACL</name>
<accession>A0A7X0RRH6</accession>
<reference evidence="1 2" key="1">
    <citation type="submission" date="2020-08" db="EMBL/GenBank/DDBJ databases">
        <title>Cohnella phylogeny.</title>
        <authorList>
            <person name="Dunlap C."/>
        </authorList>
    </citation>
    <scope>NUCLEOTIDE SEQUENCE [LARGE SCALE GENOMIC DNA]</scope>
    <source>
        <strain evidence="1 2">DSM 28246</strain>
    </source>
</reference>
<sequence length="181" mass="19279">MHHDGGTSRQGRFKTTLFWMLAAFALLCLLAACGKQGDSQASPDASGGGHSHTTPNGDLQVETASLREMPNFLDGASDQVKLAYAAAAKLKDTLQYIPCYCGCGESVGHKDNLDCFIAAVREDGTVVWDDHGTGCGVCQLIALQAAQMKSQGISDLEIRKYVDETYSVGYANPTDTPMPQA</sequence>
<dbReference type="Proteomes" id="UP000547209">
    <property type="component" value="Unassembled WGS sequence"/>
</dbReference>
<dbReference type="EMBL" id="JACJVP010000026">
    <property type="protein sequence ID" value="MBB6672302.1"/>
    <property type="molecule type" value="Genomic_DNA"/>
</dbReference>
<keyword evidence="2" id="KW-1185">Reference proteome</keyword>
<protein>
    <submittedName>
        <fullName evidence="1">Uncharacterized protein</fullName>
    </submittedName>
</protein>
<gene>
    <name evidence="1" type="ORF">H7C19_16600</name>
</gene>
<proteinExistence type="predicted"/>
<evidence type="ECO:0000313" key="2">
    <source>
        <dbReference type="Proteomes" id="UP000547209"/>
    </source>
</evidence>
<organism evidence="1 2">
    <name type="scientific">Cohnella nanjingensis</name>
    <dbReference type="NCBI Taxonomy" id="1387779"/>
    <lineage>
        <taxon>Bacteria</taxon>
        <taxon>Bacillati</taxon>
        <taxon>Bacillota</taxon>
        <taxon>Bacilli</taxon>
        <taxon>Bacillales</taxon>
        <taxon>Paenibacillaceae</taxon>
        <taxon>Cohnella</taxon>
    </lineage>
</organism>
<dbReference type="AlphaFoldDB" id="A0A7X0RRH6"/>